<keyword evidence="1" id="KW-0175">Coiled coil</keyword>
<dbReference type="EMBL" id="CP106753">
    <property type="protein sequence ID" value="UXY13867.1"/>
    <property type="molecule type" value="Genomic_DNA"/>
</dbReference>
<evidence type="ECO:0000313" key="3">
    <source>
        <dbReference type="EMBL" id="UXY13867.1"/>
    </source>
</evidence>
<feature type="domain" description="Bacteriophage tail tape measure N-terminal" evidence="2">
    <location>
        <begin position="50"/>
        <end position="253"/>
    </location>
</feature>
<organism evidence="3 4">
    <name type="scientific">Chitiniphilus purpureus</name>
    <dbReference type="NCBI Taxonomy" id="2981137"/>
    <lineage>
        <taxon>Bacteria</taxon>
        <taxon>Pseudomonadati</taxon>
        <taxon>Pseudomonadota</taxon>
        <taxon>Betaproteobacteria</taxon>
        <taxon>Neisseriales</taxon>
        <taxon>Chitinibacteraceae</taxon>
        <taxon>Chitiniphilus</taxon>
    </lineage>
</organism>
<gene>
    <name evidence="3" type="ORF">N8I74_11090</name>
</gene>
<dbReference type="RefSeq" id="WP_263123146.1">
    <property type="nucleotide sequence ID" value="NZ_CP106753.1"/>
</dbReference>
<dbReference type="Proteomes" id="UP001061302">
    <property type="component" value="Chromosome"/>
</dbReference>
<dbReference type="InterPro" id="IPR009628">
    <property type="entry name" value="Phage_tape_measure_N"/>
</dbReference>
<evidence type="ECO:0000313" key="4">
    <source>
        <dbReference type="Proteomes" id="UP001061302"/>
    </source>
</evidence>
<accession>A0ABY6DHP6</accession>
<name>A0ABY6DHP6_9NEIS</name>
<dbReference type="PANTHER" id="PTHR23159">
    <property type="entry name" value="CENTROSOMAL PROTEIN 2"/>
    <property type="match status" value="1"/>
</dbReference>
<sequence>MTQPEIVLRLHVDAQPVQQGVAQARRAVESLGTTNGPRTLASQARAAREEMDGLSVSAAQYQAAMRGLPAQMTDIVTSLASGQQPLTVMLQQGGQLKDMFGGTGNAVRALGGYLRGLLNPYTVAIGAIAGLTLAYQSGRNEMAGYQRALLMTGNAAGVTGNQLADMARAMDENGDTTQANASKVLTALAQTGKVQGDLLQRAAQAAMDLERYGGVAVEQTVDAFADLGREPVAASERLNSSMRYLTASVYEQIVALDNAGRSTEAAKLAQEAYANALSERAGEMAQNLGWLERGWNAVKSATAEAIDAMKDVGRAETTLERLQSKQQEILRTQASIARAANAGGAYGDQQRAVAGQLQQSLQALRTEEAALQEQMRLEGRSLALKQQAQDQEQAKVKWLQEGNRYLSEQERYQQAINQQRELGRKAGLSEAEIAERVAKIPAPKALAGEAKKFADALRRANDEIAKMERAQLPDTTRRFEDGRARAEEMARAVAPGQRDDVIRRYMDALSEMVAAEEAAAESDAYSRAITARNEQYKTMREEVEALERQVAQFGLARSELERLTLARQESELADLQFAQASDQSNAALADQIALLKQRIALQQRKVVAADELELKDGLQKAEAEADRVFERVRNESKTTAQNLNRTLANGVIDAFKQGENAGERLMNALESMFLDLTLRPTLEMVMAPVSQSILDLLGTGLKGVLGGSSAPAAVDPGGIFPWFGGGRAAGGPVQRGRMYEVNEQAPELLAYGGRTFLMMGAQDGDVIPASRVAQPPMAGQGAAGGGGESPVMLNVSLDARGADAGAVARLEAAMQTLTQNIKPLALQAVREAQLRSRVTPSF</sequence>
<proteinExistence type="predicted"/>
<protein>
    <submittedName>
        <fullName evidence="3">Phage tail length tape measure family protein</fullName>
    </submittedName>
</protein>
<evidence type="ECO:0000259" key="2">
    <source>
        <dbReference type="Pfam" id="PF06791"/>
    </source>
</evidence>
<dbReference type="Pfam" id="PF06791">
    <property type="entry name" value="TMP_2"/>
    <property type="match status" value="1"/>
</dbReference>
<keyword evidence="4" id="KW-1185">Reference proteome</keyword>
<reference evidence="3" key="1">
    <citation type="submission" date="2022-10" db="EMBL/GenBank/DDBJ databases">
        <title>Chitiniphilus purpureus sp. nov., a novel chitin-degrading bacterium isolated from crawfish pond sediment.</title>
        <authorList>
            <person name="Li K."/>
        </authorList>
    </citation>
    <scope>NUCLEOTIDE SEQUENCE</scope>
    <source>
        <strain evidence="3">CD1</strain>
    </source>
</reference>
<evidence type="ECO:0000256" key="1">
    <source>
        <dbReference type="SAM" id="Coils"/>
    </source>
</evidence>
<dbReference type="PANTHER" id="PTHR23159:SF66">
    <property type="entry name" value="OS04G0158400 PROTEIN"/>
    <property type="match status" value="1"/>
</dbReference>
<feature type="coiled-coil region" evidence="1">
    <location>
        <begin position="529"/>
        <end position="638"/>
    </location>
</feature>